<evidence type="ECO:0008006" key="6">
    <source>
        <dbReference type="Google" id="ProtNLM"/>
    </source>
</evidence>
<dbReference type="Pfam" id="PF00450">
    <property type="entry name" value="Peptidase_S10"/>
    <property type="match status" value="1"/>
</dbReference>
<sequence length="143" mass="15845">VDTFLNDPQIQQELGVSKKWARSNDEVYDAYDKYAAYETTHFVVSLLDKGLKDYITNSGGAEAWVLNLKGADKYGEKLRGVPPTPVKFGGVELGKMRALVYSNEARLAFIEVTNAGHSIAAYKPLEVQQGFYAYLSGDLWKSG</sequence>
<dbReference type="GO" id="GO:0006508">
    <property type="term" value="P:proteolysis"/>
    <property type="evidence" value="ECO:0007669"/>
    <property type="project" value="InterPro"/>
</dbReference>
<accession>A0A7J6PSJ6</accession>
<evidence type="ECO:0000313" key="5">
    <source>
        <dbReference type="Proteomes" id="UP000574390"/>
    </source>
</evidence>
<proteinExistence type="inferred from homology"/>
<organism evidence="2 5">
    <name type="scientific">Perkinsus olseni</name>
    <name type="common">Perkinsus atlanticus</name>
    <dbReference type="NCBI Taxonomy" id="32597"/>
    <lineage>
        <taxon>Eukaryota</taxon>
        <taxon>Sar</taxon>
        <taxon>Alveolata</taxon>
        <taxon>Perkinsozoa</taxon>
        <taxon>Perkinsea</taxon>
        <taxon>Perkinsida</taxon>
        <taxon>Perkinsidae</taxon>
        <taxon>Perkinsus</taxon>
    </lineage>
</organism>
<dbReference type="InterPro" id="IPR001563">
    <property type="entry name" value="Peptidase_S10"/>
</dbReference>
<evidence type="ECO:0000313" key="3">
    <source>
        <dbReference type="EMBL" id="KAF4731003.1"/>
    </source>
</evidence>
<dbReference type="Proteomes" id="UP000574390">
    <property type="component" value="Unassembled WGS sequence"/>
</dbReference>
<dbReference type="Gene3D" id="3.40.50.1820">
    <property type="entry name" value="alpha/beta hydrolase"/>
    <property type="match status" value="1"/>
</dbReference>
<feature type="non-terminal residue" evidence="2">
    <location>
        <position position="1"/>
    </location>
</feature>
<comment type="caution">
    <text evidence="2">The sequence shown here is derived from an EMBL/GenBank/DDBJ whole genome shotgun (WGS) entry which is preliminary data.</text>
</comment>
<name>A0A7J6PSJ6_PEROL</name>
<dbReference type="AlphaFoldDB" id="A0A7J6PSJ6"/>
<protein>
    <recommendedName>
        <fullName evidence="6">Alpha/beta hydrolase</fullName>
    </recommendedName>
</protein>
<dbReference type="SUPFAM" id="SSF53474">
    <property type="entry name" value="alpha/beta-Hydrolases"/>
    <property type="match status" value="1"/>
</dbReference>
<gene>
    <name evidence="2" type="ORF">FOZ62_016081</name>
    <name evidence="3" type="ORF">FOZ63_025554</name>
</gene>
<reference evidence="4 5" key="1">
    <citation type="submission" date="2020-04" db="EMBL/GenBank/DDBJ databases">
        <title>Perkinsus olseni comparative genomics.</title>
        <authorList>
            <person name="Bogema D.R."/>
        </authorList>
    </citation>
    <scope>NUCLEOTIDE SEQUENCE [LARGE SCALE GENOMIC DNA]</scope>
    <source>
        <strain evidence="2">ATCC PRA-205</strain>
        <strain evidence="3 4">ATCC PRA-207</strain>
    </source>
</reference>
<evidence type="ECO:0000256" key="1">
    <source>
        <dbReference type="ARBA" id="ARBA00009431"/>
    </source>
</evidence>
<evidence type="ECO:0000313" key="2">
    <source>
        <dbReference type="EMBL" id="KAF4699088.1"/>
    </source>
</evidence>
<dbReference type="GO" id="GO:0004185">
    <property type="term" value="F:serine-type carboxypeptidase activity"/>
    <property type="evidence" value="ECO:0007669"/>
    <property type="project" value="InterPro"/>
</dbReference>
<dbReference type="InterPro" id="IPR029058">
    <property type="entry name" value="AB_hydrolase_fold"/>
</dbReference>
<evidence type="ECO:0000313" key="4">
    <source>
        <dbReference type="Proteomes" id="UP000553632"/>
    </source>
</evidence>
<dbReference type="EMBL" id="JABANM010034779">
    <property type="protein sequence ID" value="KAF4699088.1"/>
    <property type="molecule type" value="Genomic_DNA"/>
</dbReference>
<keyword evidence="4" id="KW-1185">Reference proteome</keyword>
<dbReference type="EMBL" id="JABANO010018954">
    <property type="protein sequence ID" value="KAF4731003.1"/>
    <property type="molecule type" value="Genomic_DNA"/>
</dbReference>
<comment type="similarity">
    <text evidence="1">Belongs to the peptidase S10 family.</text>
</comment>
<dbReference type="Proteomes" id="UP000553632">
    <property type="component" value="Unassembled WGS sequence"/>
</dbReference>